<organism evidence="5 6">
    <name type="scientific">Roseococcus pinisoli</name>
    <dbReference type="NCBI Taxonomy" id="2835040"/>
    <lineage>
        <taxon>Bacteria</taxon>
        <taxon>Pseudomonadati</taxon>
        <taxon>Pseudomonadota</taxon>
        <taxon>Alphaproteobacteria</taxon>
        <taxon>Acetobacterales</taxon>
        <taxon>Roseomonadaceae</taxon>
        <taxon>Roseococcus</taxon>
    </lineage>
</organism>
<dbReference type="SUPFAM" id="SSF48008">
    <property type="entry name" value="GntR ligand-binding domain-like"/>
    <property type="match status" value="1"/>
</dbReference>
<dbReference type="PANTHER" id="PTHR43537:SF49">
    <property type="entry name" value="TRANSCRIPTIONAL REGULATORY PROTEIN"/>
    <property type="match status" value="1"/>
</dbReference>
<dbReference type="PANTHER" id="PTHR43537">
    <property type="entry name" value="TRANSCRIPTIONAL REGULATOR, GNTR FAMILY"/>
    <property type="match status" value="1"/>
</dbReference>
<dbReference type="Pfam" id="PF07729">
    <property type="entry name" value="FCD"/>
    <property type="match status" value="1"/>
</dbReference>
<comment type="caution">
    <text evidence="5">The sequence shown here is derived from an EMBL/GenBank/DDBJ whole genome shotgun (WGS) entry which is preliminary data.</text>
</comment>
<sequence length="212" mass="23073">MAETVAERIARVIGERIVAGELAPGAPLRQDRIAEEFEASHVPAREAFQLLRAQGLVVSEARRGMRVAPLDPGSIQEVIEIRASLETLALRLAAPRMNAAAFEKVEQALSAGDQARTMVAWEQANRAFHRALVTPCRMPRLLAMLDDLQLANSRIIFSATRSAGWQPGSGQAHRLIVSALRRRDTGRAVALLDAHIRGLERPAGEGPSERPA</sequence>
<dbReference type="Gene3D" id="1.20.120.530">
    <property type="entry name" value="GntR ligand-binding domain-like"/>
    <property type="match status" value="1"/>
</dbReference>
<dbReference type="PROSITE" id="PS50949">
    <property type="entry name" value="HTH_GNTR"/>
    <property type="match status" value="1"/>
</dbReference>
<proteinExistence type="predicted"/>
<dbReference type="Proteomes" id="UP000766336">
    <property type="component" value="Unassembled WGS sequence"/>
</dbReference>
<dbReference type="SMART" id="SM00345">
    <property type="entry name" value="HTH_GNTR"/>
    <property type="match status" value="1"/>
</dbReference>
<keyword evidence="1" id="KW-0805">Transcription regulation</keyword>
<dbReference type="InterPro" id="IPR036390">
    <property type="entry name" value="WH_DNA-bd_sf"/>
</dbReference>
<evidence type="ECO:0000256" key="2">
    <source>
        <dbReference type="ARBA" id="ARBA00023125"/>
    </source>
</evidence>
<evidence type="ECO:0000256" key="3">
    <source>
        <dbReference type="ARBA" id="ARBA00023163"/>
    </source>
</evidence>
<evidence type="ECO:0000313" key="6">
    <source>
        <dbReference type="Proteomes" id="UP000766336"/>
    </source>
</evidence>
<dbReference type="InterPro" id="IPR008920">
    <property type="entry name" value="TF_FadR/GntR_C"/>
</dbReference>
<keyword evidence="2" id="KW-0238">DNA-binding</keyword>
<name>A0ABS5QF01_9PROT</name>
<dbReference type="Gene3D" id="1.10.10.10">
    <property type="entry name" value="Winged helix-like DNA-binding domain superfamily/Winged helix DNA-binding domain"/>
    <property type="match status" value="1"/>
</dbReference>
<keyword evidence="6" id="KW-1185">Reference proteome</keyword>
<evidence type="ECO:0000313" key="5">
    <source>
        <dbReference type="EMBL" id="MBS7811886.1"/>
    </source>
</evidence>
<evidence type="ECO:0000256" key="1">
    <source>
        <dbReference type="ARBA" id="ARBA00023015"/>
    </source>
</evidence>
<dbReference type="EMBL" id="JAHCDA010000002">
    <property type="protein sequence ID" value="MBS7811886.1"/>
    <property type="molecule type" value="Genomic_DNA"/>
</dbReference>
<gene>
    <name evidence="5" type="ORF">KHU32_13130</name>
</gene>
<dbReference type="CDD" id="cd07377">
    <property type="entry name" value="WHTH_GntR"/>
    <property type="match status" value="1"/>
</dbReference>
<feature type="domain" description="HTH gntR-type" evidence="4">
    <location>
        <begin position="3"/>
        <end position="70"/>
    </location>
</feature>
<dbReference type="SMART" id="SM00895">
    <property type="entry name" value="FCD"/>
    <property type="match status" value="1"/>
</dbReference>
<protein>
    <submittedName>
        <fullName evidence="5">GntR family transcriptional regulator</fullName>
    </submittedName>
</protein>
<dbReference type="InterPro" id="IPR011711">
    <property type="entry name" value="GntR_C"/>
</dbReference>
<dbReference type="InterPro" id="IPR036388">
    <property type="entry name" value="WH-like_DNA-bd_sf"/>
</dbReference>
<evidence type="ECO:0000259" key="4">
    <source>
        <dbReference type="PROSITE" id="PS50949"/>
    </source>
</evidence>
<accession>A0ABS5QF01</accession>
<dbReference type="SUPFAM" id="SSF46785">
    <property type="entry name" value="Winged helix' DNA-binding domain"/>
    <property type="match status" value="1"/>
</dbReference>
<keyword evidence="3" id="KW-0804">Transcription</keyword>
<dbReference type="InterPro" id="IPR000524">
    <property type="entry name" value="Tscrpt_reg_HTH_GntR"/>
</dbReference>
<dbReference type="Pfam" id="PF00392">
    <property type="entry name" value="GntR"/>
    <property type="match status" value="1"/>
</dbReference>
<dbReference type="RefSeq" id="WP_213670531.1">
    <property type="nucleotide sequence ID" value="NZ_JAHCDA010000002.1"/>
</dbReference>
<reference evidence="5 6" key="1">
    <citation type="submission" date="2021-05" db="EMBL/GenBank/DDBJ databases">
        <title>Roseococcus sp. XZZS9, whole genome shotgun sequencing project.</title>
        <authorList>
            <person name="Zhao G."/>
            <person name="Shen L."/>
        </authorList>
    </citation>
    <scope>NUCLEOTIDE SEQUENCE [LARGE SCALE GENOMIC DNA]</scope>
    <source>
        <strain evidence="5 6">XZZS9</strain>
    </source>
</reference>